<dbReference type="InterPro" id="IPR001208">
    <property type="entry name" value="MCM_dom"/>
</dbReference>
<dbReference type="GO" id="GO:0042555">
    <property type="term" value="C:MCM complex"/>
    <property type="evidence" value="ECO:0007669"/>
    <property type="project" value="UniProtKB-UniRule"/>
</dbReference>
<dbReference type="PRINTS" id="PR01659">
    <property type="entry name" value="MCMPROTEIN3"/>
</dbReference>
<dbReference type="Pfam" id="PF17207">
    <property type="entry name" value="MCM_OB"/>
    <property type="match status" value="1"/>
</dbReference>
<dbReference type="FunFam" id="2.20.28.10:FF:000006">
    <property type="entry name" value="DNA helicase"/>
    <property type="match status" value="1"/>
</dbReference>
<comment type="subunit">
    <text evidence="11">Component of the MCM2-7 complex.</text>
</comment>
<evidence type="ECO:0000256" key="7">
    <source>
        <dbReference type="ARBA" id="ARBA00022840"/>
    </source>
</evidence>
<protein>
    <recommendedName>
        <fullName evidence="11">DNA replication licensing factor MCM3</fullName>
        <ecNumber evidence="11">3.6.4.12</ecNumber>
    </recommendedName>
</protein>
<evidence type="ECO:0000259" key="13">
    <source>
        <dbReference type="PROSITE" id="PS50051"/>
    </source>
</evidence>
<dbReference type="InterPro" id="IPR008046">
    <property type="entry name" value="Mcm3"/>
</dbReference>
<evidence type="ECO:0000256" key="11">
    <source>
        <dbReference type="RuleBase" id="RU368061"/>
    </source>
</evidence>
<dbReference type="GO" id="GO:0006271">
    <property type="term" value="P:DNA strand elongation involved in DNA replication"/>
    <property type="evidence" value="ECO:0007669"/>
    <property type="project" value="TreeGrafter"/>
</dbReference>
<evidence type="ECO:0000313" key="14">
    <source>
        <dbReference type="EMBL" id="VDD90910.1"/>
    </source>
</evidence>
<dbReference type="GO" id="GO:0005634">
    <property type="term" value="C:nucleus"/>
    <property type="evidence" value="ECO:0007669"/>
    <property type="project" value="UniProtKB-SubCell"/>
</dbReference>
<keyword evidence="4 10" id="KW-0547">Nucleotide-binding</keyword>
<gene>
    <name evidence="14" type="ORF">EVEC_LOCUS5661</name>
</gene>
<dbReference type="InterPro" id="IPR056575">
    <property type="entry name" value="WH_MCM3_C"/>
</dbReference>
<dbReference type="GO" id="GO:0003697">
    <property type="term" value="F:single-stranded DNA binding"/>
    <property type="evidence" value="ECO:0007669"/>
    <property type="project" value="TreeGrafter"/>
</dbReference>
<dbReference type="PROSITE" id="PS00847">
    <property type="entry name" value="MCM_1"/>
    <property type="match status" value="1"/>
</dbReference>
<dbReference type="GO" id="GO:0017116">
    <property type="term" value="F:single-stranded DNA helicase activity"/>
    <property type="evidence" value="ECO:0007669"/>
    <property type="project" value="TreeGrafter"/>
</dbReference>
<dbReference type="Proteomes" id="UP000274131">
    <property type="component" value="Unassembled WGS sequence"/>
</dbReference>
<keyword evidence="8 10" id="KW-0238">DNA-binding</keyword>
<dbReference type="PANTHER" id="PTHR11630">
    <property type="entry name" value="DNA REPLICATION LICENSING FACTOR MCM FAMILY MEMBER"/>
    <property type="match status" value="1"/>
</dbReference>
<dbReference type="OrthoDB" id="1882346at2759"/>
<accession>A0A0N4V6Z9</accession>
<feature type="compositionally biased region" description="Basic and acidic residues" evidence="12">
    <location>
        <begin position="655"/>
        <end position="664"/>
    </location>
</feature>
<dbReference type="GO" id="GO:0005524">
    <property type="term" value="F:ATP binding"/>
    <property type="evidence" value="ECO:0007669"/>
    <property type="project" value="UniProtKB-UniRule"/>
</dbReference>
<dbReference type="SUPFAM" id="SSF52540">
    <property type="entry name" value="P-loop containing nucleoside triphosphate hydrolases"/>
    <property type="match status" value="1"/>
</dbReference>
<evidence type="ECO:0000313" key="15">
    <source>
        <dbReference type="Proteomes" id="UP000274131"/>
    </source>
</evidence>
<dbReference type="Gene3D" id="2.20.28.10">
    <property type="match status" value="1"/>
</dbReference>
<dbReference type="InterPro" id="IPR012340">
    <property type="entry name" value="NA-bd_OB-fold"/>
</dbReference>
<dbReference type="Gene3D" id="3.30.1640.10">
    <property type="entry name" value="mini-chromosome maintenance (MCM) complex, chain A, domain 1"/>
    <property type="match status" value="1"/>
</dbReference>
<dbReference type="EMBL" id="UXUI01008230">
    <property type="protein sequence ID" value="VDD90910.1"/>
    <property type="molecule type" value="Genomic_DNA"/>
</dbReference>
<dbReference type="Pfam" id="PF23191">
    <property type="entry name" value="WHD_MCM3_C"/>
    <property type="match status" value="1"/>
</dbReference>
<keyword evidence="7 10" id="KW-0067">ATP-binding</keyword>
<dbReference type="FunFam" id="3.40.50.300:FF:000234">
    <property type="entry name" value="DNA helicase"/>
    <property type="match status" value="1"/>
</dbReference>
<feature type="domain" description="MCM C-terminal AAA(+) ATPase" evidence="13">
    <location>
        <begin position="292"/>
        <end position="498"/>
    </location>
</feature>
<evidence type="ECO:0000256" key="4">
    <source>
        <dbReference type="ARBA" id="ARBA00022741"/>
    </source>
</evidence>
<dbReference type="InterPro" id="IPR031327">
    <property type="entry name" value="MCM"/>
</dbReference>
<keyword evidence="9 11" id="KW-0539">Nucleus</keyword>
<evidence type="ECO:0000256" key="10">
    <source>
        <dbReference type="RuleBase" id="RU004070"/>
    </source>
</evidence>
<organism evidence="16">
    <name type="scientific">Enterobius vermicularis</name>
    <name type="common">Human pinworm</name>
    <dbReference type="NCBI Taxonomy" id="51028"/>
    <lineage>
        <taxon>Eukaryota</taxon>
        <taxon>Metazoa</taxon>
        <taxon>Ecdysozoa</taxon>
        <taxon>Nematoda</taxon>
        <taxon>Chromadorea</taxon>
        <taxon>Rhabditida</taxon>
        <taxon>Spirurina</taxon>
        <taxon>Oxyuridomorpha</taxon>
        <taxon>Oxyuroidea</taxon>
        <taxon>Oxyuridae</taxon>
        <taxon>Enterobius</taxon>
    </lineage>
</organism>
<comment type="catalytic activity">
    <reaction evidence="11">
        <text>ATP + H2O = ADP + phosphate + H(+)</text>
        <dbReference type="Rhea" id="RHEA:13065"/>
        <dbReference type="ChEBI" id="CHEBI:15377"/>
        <dbReference type="ChEBI" id="CHEBI:15378"/>
        <dbReference type="ChEBI" id="CHEBI:30616"/>
        <dbReference type="ChEBI" id="CHEBI:43474"/>
        <dbReference type="ChEBI" id="CHEBI:456216"/>
        <dbReference type="EC" id="3.6.4.12"/>
    </reaction>
</comment>
<keyword evidence="5 11" id="KW-0378">Hydrolase</keyword>
<dbReference type="Pfam" id="PF17855">
    <property type="entry name" value="MCM_lid"/>
    <property type="match status" value="1"/>
</dbReference>
<dbReference type="PROSITE" id="PS50051">
    <property type="entry name" value="MCM_2"/>
    <property type="match status" value="1"/>
</dbReference>
<sequence>MDLIDIDDENRSREITAEYLNFLDDAAEDRLYTQKIEELTKENGTRLIVNLNDLRRKIPERTDRLLKEFVEEVICFEKALNDVVQRIDPEYAKGRDFSIGFEGSFGSRHVNPRILKSQFLGNLVCCEGIVTKCSVIRPKVVKSVHFCPATKKTLERKYTDLTSYNAFPTSAVYPTEDENRNPLETEYGLSTYKDHQSFTIQELPESAPTGQLPRYVDVIADGDLVDICKPGDRLRVIGLYRVLPSKQGGFSSGFFKSIIIANNIQLLSKEMVPNFESEDIKNIRKISKTKGVFDLLARSLAPSICGNEEVKKAVLCLLLGGTEKILSNGSRLRGDINILLIGDPSVAKSQLLRYVLHTAPRAIATTGRGSSGVGLTAAVSTDPDTGERRLEAGAMILADRGIVCIDEFDKMTDIDRTAIHEVMEQGRVTIAKAGIHAKLNARCSVLAAANPVFGRYNLYKTPMENIGMQDSLLSRFDLIFVLLDEHDPVRDLTVGEHVLKLHRYRPLGEAEGAVLNPAGETLSTFNVRDEEVSTTKEIYEKNKEWLKDDGKKILTMQFVRKYIHMAKAVKPKLTSSAAEYISECYSEMRSFDTSKTDQERTMPVTARQLETLIRLSTAMAKTRLSRTVDKSDAENAYQLLHYACFKEKPRERLELEKKKSRGDGEDASDSEEDVDVNETTKVDSGMDISEAVSSRTRRAKRGGDEFDGTVDTVESQLLADSSETSDEPTQPHAKKRRVEEAVIAVDRYKLFRKFLRKAFDDLGSPDVMVDLSIIVESIQNQAGNQKFSDGELQAAFERLGDENIAMVADGQITLI</sequence>
<evidence type="ECO:0000256" key="5">
    <source>
        <dbReference type="ARBA" id="ARBA00022801"/>
    </source>
</evidence>
<evidence type="ECO:0000256" key="9">
    <source>
        <dbReference type="ARBA" id="ARBA00023242"/>
    </source>
</evidence>
<keyword evidence="6 11" id="KW-0347">Helicase</keyword>
<dbReference type="Pfam" id="PF00493">
    <property type="entry name" value="MCM"/>
    <property type="match status" value="1"/>
</dbReference>
<dbReference type="AlphaFoldDB" id="A0A0N4V6Z9"/>
<feature type="compositionally biased region" description="Acidic residues" evidence="12">
    <location>
        <begin position="665"/>
        <end position="676"/>
    </location>
</feature>
<dbReference type="Gene3D" id="2.40.50.140">
    <property type="entry name" value="Nucleic acid-binding proteins"/>
    <property type="match status" value="1"/>
</dbReference>
<dbReference type="InterPro" id="IPR033762">
    <property type="entry name" value="MCM_OB"/>
</dbReference>
<comment type="function">
    <text evidence="11">Acts as component of the MCM2-7 complex (MCM complex) which is the replicative helicase essential for 'once per cell cycle' DNA replication initiation and elongation in eukaryotic cells. The active ATPase sites in the MCM2-7 ring are formed through the interaction surfaces of two neighboring subunits such that a critical structure of a conserved arginine finger motif is provided in trans relative to the ATP-binding site of the Walker A box of the adjacent subunit. The six ATPase active sites, however, are likely to contribute differentially to the complex helicase activity.</text>
</comment>
<dbReference type="PRINTS" id="PR01657">
    <property type="entry name" value="MCMFAMILY"/>
</dbReference>
<dbReference type="GO" id="GO:1902975">
    <property type="term" value="P:mitotic DNA replication initiation"/>
    <property type="evidence" value="ECO:0007669"/>
    <property type="project" value="TreeGrafter"/>
</dbReference>
<dbReference type="GO" id="GO:0000727">
    <property type="term" value="P:double-strand break repair via break-induced replication"/>
    <property type="evidence" value="ECO:0007669"/>
    <property type="project" value="TreeGrafter"/>
</dbReference>
<dbReference type="InterPro" id="IPR027417">
    <property type="entry name" value="P-loop_NTPase"/>
</dbReference>
<keyword evidence="3 11" id="KW-0235">DNA replication</keyword>
<dbReference type="InterPro" id="IPR018525">
    <property type="entry name" value="MCM_CS"/>
</dbReference>
<comment type="subcellular location">
    <subcellularLocation>
        <location evidence="1 11">Nucleus</location>
    </subcellularLocation>
</comment>
<dbReference type="InterPro" id="IPR027925">
    <property type="entry name" value="MCM_N"/>
</dbReference>
<comment type="similarity">
    <text evidence="2 10">Belongs to the MCM family.</text>
</comment>
<reference evidence="14 15" key="2">
    <citation type="submission" date="2018-10" db="EMBL/GenBank/DDBJ databases">
        <authorList>
            <consortium name="Pathogen Informatics"/>
        </authorList>
    </citation>
    <scope>NUCLEOTIDE SEQUENCE [LARGE SCALE GENOMIC DNA]</scope>
</reference>
<evidence type="ECO:0000256" key="1">
    <source>
        <dbReference type="ARBA" id="ARBA00004123"/>
    </source>
</evidence>
<reference evidence="16" key="1">
    <citation type="submission" date="2016-04" db="UniProtKB">
        <authorList>
            <consortium name="WormBaseParasite"/>
        </authorList>
    </citation>
    <scope>IDENTIFICATION</scope>
</reference>
<keyword evidence="15" id="KW-1185">Reference proteome</keyword>
<dbReference type="EC" id="3.6.4.12" evidence="11"/>
<dbReference type="CDD" id="cd17754">
    <property type="entry name" value="MCM3"/>
    <property type="match status" value="1"/>
</dbReference>
<dbReference type="STRING" id="51028.A0A0N4V6Z9"/>
<evidence type="ECO:0000256" key="2">
    <source>
        <dbReference type="ARBA" id="ARBA00008010"/>
    </source>
</evidence>
<dbReference type="SUPFAM" id="SSF50249">
    <property type="entry name" value="Nucleic acid-binding proteins"/>
    <property type="match status" value="1"/>
</dbReference>
<evidence type="ECO:0000256" key="8">
    <source>
        <dbReference type="ARBA" id="ARBA00023125"/>
    </source>
</evidence>
<dbReference type="GO" id="GO:0016787">
    <property type="term" value="F:hydrolase activity"/>
    <property type="evidence" value="ECO:0007669"/>
    <property type="project" value="UniProtKB-KW"/>
</dbReference>
<proteinExistence type="inferred from homology"/>
<evidence type="ECO:0000313" key="16">
    <source>
        <dbReference type="WBParaSite" id="EVEC_0000605001-mRNA-1"/>
    </source>
</evidence>
<evidence type="ECO:0000256" key="6">
    <source>
        <dbReference type="ARBA" id="ARBA00022806"/>
    </source>
</evidence>
<feature type="region of interest" description="Disordered" evidence="12">
    <location>
        <begin position="655"/>
        <end position="736"/>
    </location>
</feature>
<dbReference type="InterPro" id="IPR041562">
    <property type="entry name" value="MCM_lid"/>
</dbReference>
<evidence type="ECO:0000256" key="12">
    <source>
        <dbReference type="SAM" id="MobiDB-lite"/>
    </source>
</evidence>
<dbReference type="WBParaSite" id="EVEC_0000605001-mRNA-1">
    <property type="protein sequence ID" value="EVEC_0000605001-mRNA-1"/>
    <property type="gene ID" value="EVEC_0000605001"/>
</dbReference>
<evidence type="ECO:0000256" key="3">
    <source>
        <dbReference type="ARBA" id="ARBA00022705"/>
    </source>
</evidence>
<dbReference type="SMART" id="SM00350">
    <property type="entry name" value="MCM"/>
    <property type="match status" value="1"/>
</dbReference>
<dbReference type="SMART" id="SM00382">
    <property type="entry name" value="AAA"/>
    <property type="match status" value="1"/>
</dbReference>
<dbReference type="Pfam" id="PF14551">
    <property type="entry name" value="MCM_N"/>
    <property type="match status" value="1"/>
</dbReference>
<dbReference type="InterPro" id="IPR003593">
    <property type="entry name" value="AAA+_ATPase"/>
</dbReference>
<feature type="compositionally biased region" description="Polar residues" evidence="12">
    <location>
        <begin position="712"/>
        <end position="722"/>
    </location>
</feature>
<name>A0A0N4V6Z9_ENTVE</name>
<dbReference type="PANTHER" id="PTHR11630:SF46">
    <property type="entry name" value="DNA REPLICATION LICENSING FACTOR MCM3-RELATED"/>
    <property type="match status" value="1"/>
</dbReference>
<dbReference type="Gene3D" id="3.40.50.300">
    <property type="entry name" value="P-loop containing nucleotide triphosphate hydrolases"/>
    <property type="match status" value="1"/>
</dbReference>